<dbReference type="InterPro" id="IPR018222">
    <property type="entry name" value="Nuclear_transport_factor_2_euk"/>
</dbReference>
<proteinExistence type="predicted"/>
<dbReference type="GO" id="GO:0006606">
    <property type="term" value="P:protein import into nucleus"/>
    <property type="evidence" value="ECO:0007669"/>
    <property type="project" value="UniProtKB-ARBA"/>
</dbReference>
<dbReference type="Pfam" id="PF02136">
    <property type="entry name" value="NTF2"/>
    <property type="match status" value="1"/>
</dbReference>
<evidence type="ECO:0000256" key="2">
    <source>
        <dbReference type="ARBA" id="ARBA00022490"/>
    </source>
</evidence>
<dbReference type="InterPro" id="IPR002075">
    <property type="entry name" value="NTF2_dom"/>
</dbReference>
<evidence type="ECO:0000313" key="5">
    <source>
        <dbReference type="Proteomes" id="UP000077202"/>
    </source>
</evidence>
<comment type="subcellular location">
    <subcellularLocation>
        <location evidence="1">Cytoplasm</location>
    </subcellularLocation>
</comment>
<evidence type="ECO:0000259" key="3">
    <source>
        <dbReference type="PROSITE" id="PS50177"/>
    </source>
</evidence>
<sequence length="235" mass="26139">MLGSKIPISIVKRHTREGSQSSRRDVVTATGAEWDRVLLAGRRGVRNRDFEGREERDGKWKVRRATEGMGVEEIVGTGDMCSRGPTTPVTNVGAEYLEAPTNTPNMRSRVFEEFEGSRSMDPDSVAKAFVDHYYATFDTVRVNLLGYYQDASMLTFEGEKIQGAQNIYAKLTSLPFQQCKHHTTTVDCQPSGTAGGMLVFVSGNLQLPGEDHPLKFSQGLCGVLWLQFFVYPFSV</sequence>
<dbReference type="SUPFAM" id="SSF54427">
    <property type="entry name" value="NTF2-like"/>
    <property type="match status" value="1"/>
</dbReference>
<dbReference type="FunFam" id="3.10.450.50:FF:000005">
    <property type="entry name" value="Nuclear transport factor 2"/>
    <property type="match status" value="1"/>
</dbReference>
<gene>
    <name evidence="4" type="ORF">AXG93_3893s1140</name>
</gene>
<keyword evidence="5" id="KW-1185">Reference proteome</keyword>
<dbReference type="AlphaFoldDB" id="A0A176WD17"/>
<reference evidence="4" key="1">
    <citation type="submission" date="2016-03" db="EMBL/GenBank/DDBJ databases">
        <title>Mechanisms controlling the formation of the plant cell surface in tip-growing cells are functionally conserved among land plants.</title>
        <authorList>
            <person name="Honkanen S."/>
            <person name="Jones V.A."/>
            <person name="Morieri G."/>
            <person name="Champion C."/>
            <person name="Hetherington A.J."/>
            <person name="Kelly S."/>
            <person name="Saint-Marcoux D."/>
            <person name="Proust H."/>
            <person name="Prescott H."/>
            <person name="Dolan L."/>
        </authorList>
    </citation>
    <scope>NUCLEOTIDE SEQUENCE [LARGE SCALE GENOMIC DNA]</scope>
    <source>
        <tissue evidence="4">Whole gametophyte</tissue>
    </source>
</reference>
<dbReference type="CDD" id="cd00780">
    <property type="entry name" value="NTF2"/>
    <property type="match status" value="1"/>
</dbReference>
<dbReference type="PANTHER" id="PTHR12612">
    <property type="entry name" value="NUCLEAR TRANSPORT FACTOR 2"/>
    <property type="match status" value="1"/>
</dbReference>
<comment type="caution">
    <text evidence="4">The sequence shown here is derived from an EMBL/GenBank/DDBJ whole genome shotgun (WGS) entry which is preliminary data.</text>
</comment>
<dbReference type="PROSITE" id="PS50177">
    <property type="entry name" value="NTF2_DOMAIN"/>
    <property type="match status" value="1"/>
</dbReference>
<dbReference type="Proteomes" id="UP000077202">
    <property type="component" value="Unassembled WGS sequence"/>
</dbReference>
<dbReference type="GO" id="GO:0005635">
    <property type="term" value="C:nuclear envelope"/>
    <property type="evidence" value="ECO:0007669"/>
    <property type="project" value="UniProtKB-ARBA"/>
</dbReference>
<evidence type="ECO:0000313" key="4">
    <source>
        <dbReference type="EMBL" id="OAE30006.1"/>
    </source>
</evidence>
<name>A0A176WD17_MARPO</name>
<dbReference type="InterPro" id="IPR032710">
    <property type="entry name" value="NTF2-like_dom_sf"/>
</dbReference>
<evidence type="ECO:0000256" key="1">
    <source>
        <dbReference type="ARBA" id="ARBA00004496"/>
    </source>
</evidence>
<dbReference type="GO" id="GO:0005737">
    <property type="term" value="C:cytoplasm"/>
    <property type="evidence" value="ECO:0007669"/>
    <property type="project" value="UniProtKB-SubCell"/>
</dbReference>
<dbReference type="EMBL" id="LVLJ01001372">
    <property type="protein sequence ID" value="OAE30006.1"/>
    <property type="molecule type" value="Genomic_DNA"/>
</dbReference>
<keyword evidence="2" id="KW-0963">Cytoplasm</keyword>
<dbReference type="Gene3D" id="3.10.450.50">
    <property type="match status" value="1"/>
</dbReference>
<protein>
    <recommendedName>
        <fullName evidence="3">NTF2 domain-containing protein</fullName>
    </recommendedName>
</protein>
<organism evidence="4 5">
    <name type="scientific">Marchantia polymorpha subsp. ruderalis</name>
    <dbReference type="NCBI Taxonomy" id="1480154"/>
    <lineage>
        <taxon>Eukaryota</taxon>
        <taxon>Viridiplantae</taxon>
        <taxon>Streptophyta</taxon>
        <taxon>Embryophyta</taxon>
        <taxon>Marchantiophyta</taxon>
        <taxon>Marchantiopsida</taxon>
        <taxon>Marchantiidae</taxon>
        <taxon>Marchantiales</taxon>
        <taxon>Marchantiaceae</taxon>
        <taxon>Marchantia</taxon>
    </lineage>
</organism>
<feature type="domain" description="NTF2" evidence="3">
    <location>
        <begin position="125"/>
        <end position="235"/>
    </location>
</feature>
<accession>A0A176WD17</accession>
<dbReference type="InterPro" id="IPR045875">
    <property type="entry name" value="NTF2"/>
</dbReference>